<evidence type="ECO:0000256" key="2">
    <source>
        <dbReference type="ARBA" id="ARBA00022729"/>
    </source>
</evidence>
<keyword evidence="2" id="KW-0732">Signal</keyword>
<feature type="domain" description="NodB homology" evidence="4">
    <location>
        <begin position="141"/>
        <end position="271"/>
    </location>
</feature>
<dbReference type="AlphaFoldDB" id="A0A096BF98"/>
<dbReference type="SUPFAM" id="SSF88713">
    <property type="entry name" value="Glycoside hydrolase/deacetylase"/>
    <property type="match status" value="1"/>
</dbReference>
<comment type="caution">
    <text evidence="5">The sequence shown here is derived from an EMBL/GenBank/DDBJ whole genome shotgun (WGS) entry which is preliminary data.</text>
</comment>
<name>A0A096BF98_9FIRM</name>
<organism evidence="5 6">
    <name type="scientific">Caloranaerobacter azorensis H53214</name>
    <dbReference type="NCBI Taxonomy" id="1156417"/>
    <lineage>
        <taxon>Bacteria</taxon>
        <taxon>Bacillati</taxon>
        <taxon>Bacillota</taxon>
        <taxon>Tissierellia</taxon>
        <taxon>Tissierellales</taxon>
        <taxon>Thermohalobacteraceae</taxon>
        <taxon>Caloranaerobacter</taxon>
    </lineage>
</organism>
<dbReference type="InterPro" id="IPR002509">
    <property type="entry name" value="NODB_dom"/>
</dbReference>
<dbReference type="PANTHER" id="PTHR34216:SF3">
    <property type="entry name" value="POLY-BETA-1,6-N-ACETYL-D-GLUCOSAMINE N-DEACETYLASE"/>
    <property type="match status" value="1"/>
</dbReference>
<proteinExistence type="predicted"/>
<evidence type="ECO:0000256" key="3">
    <source>
        <dbReference type="SAM" id="MobiDB-lite"/>
    </source>
</evidence>
<dbReference type="InterPro" id="IPR011330">
    <property type="entry name" value="Glyco_hydro/deAcase_b/a-brl"/>
</dbReference>
<dbReference type="PANTHER" id="PTHR34216">
    <property type="match status" value="1"/>
</dbReference>
<sequence length="378" mass="43758">MKKAINIVAILVTVLLLLIGCNKTEEVANKEIQVVDKGSNKVEEKDNIDNIVDKKDDKENSKEEDKKENPFKKIDLSKKPNEAGQIMILMYHNIGKKESEWVRTVENFKRDLKVLYEKGYRPISLKDFVNNNIDVEAGYTPVVITFDDGNKNNFNIIIKDGKKIIDPDCAVGILEEFHEKHPDFPLEATFFVFGKNPFRQKEFVEYKLKYLVEKGLDIGNHTIGHNNFTNLNSNDIQKVIAENVKFLNGILKDYKVNTLALPYGSRPKNKENEIYLRKGEYDGTSYNNIAILNVGWKPSYSPIDKRFNPYSLPRVRASEIKVDNVGLYNWLKYFDKFPEKRYISDGNPDIVTVPKKFEDIVDKNKLNGKLLYIYEEKE</sequence>
<feature type="region of interest" description="Disordered" evidence="3">
    <location>
        <begin position="46"/>
        <end position="72"/>
    </location>
</feature>
<evidence type="ECO:0000313" key="5">
    <source>
        <dbReference type="EMBL" id="KGG79875.1"/>
    </source>
</evidence>
<dbReference type="InterPro" id="IPR051398">
    <property type="entry name" value="Polysacch_Deacetylase"/>
</dbReference>
<dbReference type="STRING" id="1156417.Y919_09390"/>
<dbReference type="RefSeq" id="WP_035164206.1">
    <property type="nucleotide sequence ID" value="NZ_AZTB01000052.1"/>
</dbReference>
<comment type="subcellular location">
    <subcellularLocation>
        <location evidence="1">Secreted</location>
    </subcellularLocation>
</comment>
<dbReference type="GO" id="GO:0016810">
    <property type="term" value="F:hydrolase activity, acting on carbon-nitrogen (but not peptide) bonds"/>
    <property type="evidence" value="ECO:0007669"/>
    <property type="project" value="InterPro"/>
</dbReference>
<dbReference type="Gene3D" id="3.20.20.370">
    <property type="entry name" value="Glycoside hydrolase/deacetylase"/>
    <property type="match status" value="1"/>
</dbReference>
<dbReference type="GO" id="GO:0005576">
    <property type="term" value="C:extracellular region"/>
    <property type="evidence" value="ECO:0007669"/>
    <property type="project" value="UniProtKB-SubCell"/>
</dbReference>
<accession>A0A096BF98</accession>
<evidence type="ECO:0000256" key="1">
    <source>
        <dbReference type="ARBA" id="ARBA00004613"/>
    </source>
</evidence>
<dbReference type="GO" id="GO:0005975">
    <property type="term" value="P:carbohydrate metabolic process"/>
    <property type="evidence" value="ECO:0007669"/>
    <property type="project" value="InterPro"/>
</dbReference>
<dbReference type="Pfam" id="PF01522">
    <property type="entry name" value="Polysacc_deac_1"/>
    <property type="match status" value="1"/>
</dbReference>
<protein>
    <recommendedName>
        <fullName evidence="4">NodB homology domain-containing protein</fullName>
    </recommendedName>
</protein>
<dbReference type="PROSITE" id="PS51257">
    <property type="entry name" value="PROKAR_LIPOPROTEIN"/>
    <property type="match status" value="1"/>
</dbReference>
<dbReference type="EMBL" id="AZTB01000052">
    <property type="protein sequence ID" value="KGG79875.1"/>
    <property type="molecule type" value="Genomic_DNA"/>
</dbReference>
<dbReference type="Proteomes" id="UP000029622">
    <property type="component" value="Unassembled WGS sequence"/>
</dbReference>
<reference evidence="5 6" key="1">
    <citation type="submission" date="2013-12" db="EMBL/GenBank/DDBJ databases">
        <title>Draft genome sequence of Caloranaerobacter sp. H53214.</title>
        <authorList>
            <person name="Jiang L.J."/>
            <person name="Shao Z.Z."/>
            <person name="Long M.N."/>
        </authorList>
    </citation>
    <scope>NUCLEOTIDE SEQUENCE [LARGE SCALE GENOMIC DNA]</scope>
    <source>
        <strain evidence="5 6">H53214</strain>
    </source>
</reference>
<gene>
    <name evidence="5" type="ORF">Y919_09390</name>
</gene>
<evidence type="ECO:0000259" key="4">
    <source>
        <dbReference type="Pfam" id="PF01522"/>
    </source>
</evidence>
<evidence type="ECO:0000313" key="6">
    <source>
        <dbReference type="Proteomes" id="UP000029622"/>
    </source>
</evidence>